<evidence type="ECO:0000313" key="2">
    <source>
        <dbReference type="EMBL" id="AXG73795.1"/>
    </source>
</evidence>
<dbReference type="Gene3D" id="3.40.50.300">
    <property type="entry name" value="P-loop containing nucleotide triphosphate hydrolases"/>
    <property type="match status" value="1"/>
</dbReference>
<sequence>MSTLEGGTYEIIQARLEAQKKDLLDRLQKLNGARKEVFGSIETKLIANNRIITQNNCIPADIVSINDRCILGYNVHFGLRTDIKAEDVFAIYVYENGDFREENLDFIGDETFQTDFFNLYKYYRDTSFRKFFIAGNYLHMVFQISDRISDIKTFKWLIKDNQLTYIDNRSDHEYKFPRQHDFRWQETTREMQKYGEHPHVSILDKVFVETVGGTLTIKIENNTAVGKGIYDEDVIHPDQTLDDGNFQYADLGNLIALRIKPFQEEPRYFIYNHKLQEVRKIDSLETSAILLPDDHGLIFSNGYYLQTGEYKIFESSLENLMFQERIASPNGEDFMYVFYEETYGQYVLMSYNLITREVMTPIVCNGYTILKNGELCYFRAEDEATKNHLVQIWQTPFVKSDIMPSQHKDSYIYKIGNKDIVKAMADSQAIITLLNKNDDYAGLYADLTRLSQNILDGYYWITNSETFELNKPLTEIKSTANAAIDEFEKVVQLRHNAKKITGEVRQKAESLFIQIKSSPLNDIDVFVADLAGLRSLRGEVISLREVRYVDTEFINELEAEIVEQTENISQNCVEFLMDEKALEPYHARVEEKKGEIENITTVAEGKELQDAVNSITADLEMLIDIVSNLKIDDTSKSTQIINNISLIFATLNRVKADIKNKISSLGSKEAKADFAAQIKLIDQSIVNALDRATTPEKADELLNKISVQLEDLEARFADYEEFTGAIMEKREEVYSAFEAKKNALTEARNKKAIAIENASSRILKNVATKALTFDSVEEINGYFASDLMIAKLRDLVEQLIALEDTGKAEAIETELKSAREDALRKLKDKQDLYEDGENIIKLGTHKFAVNKQPLDLTIVYKDGNLNYHLTGTDFYQELKSETLLASKKYWSQELVSENEKIYRAAFLAYKIFRNNAPEKLFNMTDEALEALVAEETSKNYTEGYVKGVHDADAFKILKTLVAKHHNLGLLRYAPITRAFAQFFWYAQEDEARNIINSKIKASGGVLAIFPNSKEFDYIVKELQQKLEAHLHNTAFGKDLAIDTAKTARYLFDELKDDDAFTVSHKAAQLAESFIKMLDSKGAAVTFRHNIDHASDKESGVLLAAQWVASYLEETEQQQYAQYLYEITALLLYRHESAEKIVPIEPDEEITGLAGSHPTIEEGKYHFHYHEFTRIFGNYYDNEMPAFENFRAERHKLTIELKEQLRLNEFMPKVLTSFVRNKLIDQVYLPLFGENLAKQLGSAGENRRTDRSGMLLLVSPPGYGKTTLMEYLANRLGLVFMKINGPAIGHDITSVDPSSATNAAAREELKKLNLALEMGNNVMLYLDDIQHCSPEFLQKFISLADGTRKIEGIYNGQPKTYDMKSKKFCVIMAGNPYTETGEKFRIPDMLANRADIYNLGDVIGSTSDLFELSLIENALTSNPVLASIMAKNGDDLYPMIEMATTEQRDGIELKGNYSKQEIETYVSVLDKVIKVRDVVLKANAAYIASAAMEDAYRIEPPFRLQGSYRDMNKLVAKIVPVMNNDEISTLLLSHYRNETQTLTSAAEANLLKYKEMTGQLSEEDVARWESIKETFVKNNKLKGFGNRDDMAQMLSQVMEFTEHIEGIKEILRRGIEKQ</sequence>
<organism evidence="2 3">
    <name type="scientific">Flavobacterium arcticum</name>
    <dbReference type="NCBI Taxonomy" id="1784713"/>
    <lineage>
        <taxon>Bacteria</taxon>
        <taxon>Pseudomonadati</taxon>
        <taxon>Bacteroidota</taxon>
        <taxon>Flavobacteriia</taxon>
        <taxon>Flavobacteriales</taxon>
        <taxon>Flavobacteriaceae</taxon>
        <taxon>Flavobacterium</taxon>
    </lineage>
</organism>
<protein>
    <submittedName>
        <fullName evidence="2">AAA family ATPase</fullName>
    </submittedName>
</protein>
<dbReference type="InterPro" id="IPR057224">
    <property type="entry name" value="DUF7902"/>
</dbReference>
<evidence type="ECO:0000313" key="3">
    <source>
        <dbReference type="Proteomes" id="UP000253951"/>
    </source>
</evidence>
<dbReference type="Pfam" id="PF12458">
    <property type="entry name" value="DUF3686"/>
    <property type="match status" value="1"/>
</dbReference>
<dbReference type="EMBL" id="CP031188">
    <property type="protein sequence ID" value="AXG73795.1"/>
    <property type="molecule type" value="Genomic_DNA"/>
</dbReference>
<dbReference type="Proteomes" id="UP000253951">
    <property type="component" value="Chromosome"/>
</dbReference>
<gene>
    <name evidence="2" type="ORF">DVK85_05910</name>
</gene>
<evidence type="ECO:0000259" key="1">
    <source>
        <dbReference type="SMART" id="SM00382"/>
    </source>
</evidence>
<dbReference type="OrthoDB" id="9814769at2"/>
<accession>A0A345HB35</accession>
<dbReference type="GO" id="GO:0005524">
    <property type="term" value="F:ATP binding"/>
    <property type="evidence" value="ECO:0007669"/>
    <property type="project" value="InterPro"/>
</dbReference>
<dbReference type="Pfam" id="PF25472">
    <property type="entry name" value="DUF7902"/>
    <property type="match status" value="1"/>
</dbReference>
<dbReference type="InterPro" id="IPR027417">
    <property type="entry name" value="P-loop_NTPase"/>
</dbReference>
<dbReference type="InterPro" id="IPR003593">
    <property type="entry name" value="AAA+_ATPase"/>
</dbReference>
<keyword evidence="3" id="KW-1185">Reference proteome</keyword>
<proteinExistence type="predicted"/>
<feature type="domain" description="AAA+ ATPase" evidence="1">
    <location>
        <begin position="1250"/>
        <end position="1399"/>
    </location>
</feature>
<dbReference type="CDD" id="cd00009">
    <property type="entry name" value="AAA"/>
    <property type="match status" value="1"/>
</dbReference>
<dbReference type="Pfam" id="PF00004">
    <property type="entry name" value="AAA"/>
    <property type="match status" value="1"/>
</dbReference>
<name>A0A345HB35_9FLAO</name>
<dbReference type="RefSeq" id="WP_114677554.1">
    <property type="nucleotide sequence ID" value="NZ_CP031188.1"/>
</dbReference>
<dbReference type="SUPFAM" id="SSF52540">
    <property type="entry name" value="P-loop containing nucleoside triphosphate hydrolases"/>
    <property type="match status" value="1"/>
</dbReference>
<dbReference type="GO" id="GO:0016887">
    <property type="term" value="F:ATP hydrolysis activity"/>
    <property type="evidence" value="ECO:0007669"/>
    <property type="project" value="InterPro"/>
</dbReference>
<dbReference type="InterPro" id="IPR020958">
    <property type="entry name" value="DUF3686"/>
</dbReference>
<reference evidence="2 3" key="1">
    <citation type="submission" date="2018-07" db="EMBL/GenBank/DDBJ databases">
        <title>Complete genome sequence of Flavobacterium arcticum type strain SM1502T.</title>
        <authorList>
            <person name="Li Y."/>
            <person name="Li D.-D."/>
        </authorList>
    </citation>
    <scope>NUCLEOTIDE SEQUENCE [LARGE SCALE GENOMIC DNA]</scope>
    <source>
        <strain evidence="2 3">SM1502</strain>
    </source>
</reference>
<dbReference type="KEGG" id="fat:DVK85_05910"/>
<dbReference type="InterPro" id="IPR003959">
    <property type="entry name" value="ATPase_AAA_core"/>
</dbReference>
<dbReference type="SMART" id="SM00382">
    <property type="entry name" value="AAA"/>
    <property type="match status" value="1"/>
</dbReference>